<dbReference type="InterPro" id="IPR029044">
    <property type="entry name" value="Nucleotide-diphossugar_trans"/>
</dbReference>
<dbReference type="SUPFAM" id="SSF55856">
    <property type="entry name" value="Cytochrome b5-like heme/steroid binding domain"/>
    <property type="match status" value="1"/>
</dbReference>
<keyword evidence="9 13" id="KW-0472">Membrane</keyword>
<evidence type="ECO:0000256" key="6">
    <source>
        <dbReference type="ARBA" id="ARBA00022692"/>
    </source>
</evidence>
<dbReference type="SUPFAM" id="SSF109715">
    <property type="entry name" value="DEK C-terminal domain"/>
    <property type="match status" value="1"/>
</dbReference>
<comment type="subcellular location">
    <subcellularLocation>
        <location evidence="1">Cell membrane</location>
        <topology evidence="1">Multi-pass membrane protein</topology>
    </subcellularLocation>
</comment>
<evidence type="ECO:0000256" key="5">
    <source>
        <dbReference type="ARBA" id="ARBA00022679"/>
    </source>
</evidence>
<evidence type="ECO:0000313" key="17">
    <source>
        <dbReference type="Proteomes" id="UP000238350"/>
    </source>
</evidence>
<evidence type="ECO:0000256" key="12">
    <source>
        <dbReference type="PROSITE-ProRule" id="PRU00782"/>
    </source>
</evidence>
<name>A0A2T0FJQ3_9ASCO</name>
<feature type="transmembrane region" description="Helical" evidence="13">
    <location>
        <begin position="1559"/>
        <end position="1579"/>
    </location>
</feature>
<dbReference type="SMART" id="SM00242">
    <property type="entry name" value="MYSc"/>
    <property type="match status" value="1"/>
</dbReference>
<feature type="domain" description="DEK-C" evidence="15">
    <location>
        <begin position="1677"/>
        <end position="1732"/>
    </location>
</feature>
<dbReference type="Pfam" id="PF03142">
    <property type="entry name" value="Chitin_synth_2"/>
    <property type="match status" value="1"/>
</dbReference>
<keyword evidence="7 13" id="KW-1133">Transmembrane helix</keyword>
<dbReference type="Pfam" id="PF00063">
    <property type="entry name" value="Myosin_head"/>
    <property type="match status" value="1"/>
</dbReference>
<evidence type="ECO:0000256" key="2">
    <source>
        <dbReference type="ARBA" id="ARBA00012543"/>
    </source>
</evidence>
<keyword evidence="8 12" id="KW-0518">Myosin</keyword>
<evidence type="ECO:0000256" key="11">
    <source>
        <dbReference type="ARBA" id="ARBA00023180"/>
    </source>
</evidence>
<evidence type="ECO:0000256" key="10">
    <source>
        <dbReference type="ARBA" id="ARBA00023175"/>
    </source>
</evidence>
<dbReference type="GO" id="GO:0005886">
    <property type="term" value="C:plasma membrane"/>
    <property type="evidence" value="ECO:0007669"/>
    <property type="project" value="UniProtKB-SubCell"/>
</dbReference>
<dbReference type="GO" id="GO:0030428">
    <property type="term" value="C:cell septum"/>
    <property type="evidence" value="ECO:0007669"/>
    <property type="project" value="TreeGrafter"/>
</dbReference>
<sequence length="1735" mass="196120">MTDISGLPPDALDGRGITSHIASQYHQGIPFSTVSTRALVAVNTFTPLDVNQDQVFRQFAAQICNRMELRGESQVVCFLGEHGTGKSEFASAITRHILTLAGNPLSSRIRKVQPILEAFSTVKNSSSTFASKMGLNQELQYDKDSNLIGCTLMDFRLERSRVTKIPTNERNYHVFYYMVNGLTDEERYHLQLTDVANNRFRYLGHPSQLRQAGIDDRIKLKQLKSSLYSLGFSRSDVANIFQILAAILHLGQVQFRMANMDYSVAQGTAVEVGNPDIVEVVATFLGVDPDVLTQCLVTKTVTINKDRVTIVLDQRGARENCDEIARTLYTLLVSWIFEHINRELSRNAPGASAADYDPIIQSTISIVDFPGFNTASTPALDCLLHNTANEMLYHYMMYNYFTKSDDVLGREDVEVSSTEYFDNTETVRTLVRPSLGLLSVINDYAQRDKEDVQLMDSISKRFKDSRTVMPYADTNSFVVNHFDGEVEYSVKGLLDDAKEAISAAIINLINSSTSSGFLKDVFEQTAVITDTFGESHEVVGATLSSEPRRQPSLINRDGIGRQRSQRYSAAEEQRRQATFKGTRNARIDAKKQKGSAAQFVLALDNMLETFEDHNAYFVLCIKPNDHRLSNSFDARAVRQQVTGLGIPDIAKRTKFTDLSLFSPFHEYLELARMNNLTAFDTPQVGESERVQAIKLIQRSGWSERDIQAGTTGVFLSEGAWLALVDPTNSFAERAAKKFANDPEDQFKEAYMYDDLETRSMAGGFSNMFKFAGSSALLEDNGEALDEAEDFTAPQTTSPSRRLWMTIVWLYTFWVPEFFIKLLGGMKFKSVRIAWREKFTINLIIWGMCAGCVLFLIGFPFLICPLQNVMSAGELAGYSYQSNTKHVYTAIRGTIYDITHFASAHYPSIVPTGDILNYGGKISSDLFPMQISAVCGGVNGTMSEFIVMGDPNNYTDVNAQYHDFRSFTNDSRPDWYLEKMEFFNKNLLKSYIGYTPEDVKKMAENQKKSVASLNGFVYDFTDYISGNVYTKAPAGYVPPPNINKDFMQEDLVNLFLNFAGQDVSGKYRDLDIDDQVRDNMNRCMHNVFMIGKLDTRGSAKCMFARYFLLAITCFVVAIILIKFLAALQFGSYEYPDDLDRFIICQVPVYTEDEKSLRRAIDSLARTKYDDKRKILVIVCDGNIRGAGNDKTTPELVLDILGGSEGQDPPALSLEGLGDGDQQYNMGKIYYGVYEVGGHLVPYLVLVKVGKPNELRPGNRGKRDSQMILMRFLNRVHHNTPMSPFELELYRHFEYTVGVNPAYYEYIMQVDADTIVSPESLSQLVGKMVRDNRIQAVCGETALSNARHSLVTMIQVYEYYISHNLAKAFESLFGSVTCLPGCFSLYRIYEQRTSKPIFVSNPIVDNYAENNVRTLHTKNLLHLGEDRYLTTLLLKYNPQYSTKFLRHAQAWTIAPDTWSVFLSQRRRWINSTVHNLVELVPMSQLCGFCFFSMRFIVLIDLFSTLIQPVTCAYLAYLIYLCSSRSDDVPWTSIAMLCGIYGLQAIIFVLRRKWEMVGWMFVYLLAIPIFSLALPLYAFWYMDDFSWGSTRVVVDEKGQMAVISEEGAEASEHVPLRLWADYKSELERREMDEKVVDSDAVSYYPATLNRSASGVSLDSYRTRASMLATEDYDQTNFANQPTDADLTAAIRDILATADLTKVTKRTVRAQLERQFNCKLNMRKEYISRATEALLSGEL</sequence>
<feature type="transmembrane region" description="Helical" evidence="13">
    <location>
        <begin position="802"/>
        <end position="822"/>
    </location>
</feature>
<comment type="similarity">
    <text evidence="12">Belongs to the TRAFAC class myosin-kinesin ATPase superfamily. Myosin family.</text>
</comment>
<evidence type="ECO:0000256" key="9">
    <source>
        <dbReference type="ARBA" id="ARBA00023136"/>
    </source>
</evidence>
<evidence type="ECO:0000256" key="1">
    <source>
        <dbReference type="ARBA" id="ARBA00004651"/>
    </source>
</evidence>
<dbReference type="RefSeq" id="XP_024665169.1">
    <property type="nucleotide sequence ID" value="XM_024809401.1"/>
</dbReference>
<dbReference type="PANTHER" id="PTHR22914">
    <property type="entry name" value="CHITIN SYNTHASE"/>
    <property type="match status" value="1"/>
</dbReference>
<dbReference type="PANTHER" id="PTHR22914:SF45">
    <property type="entry name" value="CHITIN SYNTHASE"/>
    <property type="match status" value="1"/>
</dbReference>
<evidence type="ECO:0000256" key="13">
    <source>
        <dbReference type="SAM" id="Phobius"/>
    </source>
</evidence>
<organism evidence="16 17">
    <name type="scientific">Wickerhamiella sorbophila</name>
    <dbReference type="NCBI Taxonomy" id="45607"/>
    <lineage>
        <taxon>Eukaryota</taxon>
        <taxon>Fungi</taxon>
        <taxon>Dikarya</taxon>
        <taxon>Ascomycota</taxon>
        <taxon>Saccharomycotina</taxon>
        <taxon>Dipodascomycetes</taxon>
        <taxon>Dipodascales</taxon>
        <taxon>Trichomonascaceae</taxon>
        <taxon>Wickerhamiella</taxon>
    </lineage>
</organism>
<dbReference type="GO" id="GO:0016459">
    <property type="term" value="C:myosin complex"/>
    <property type="evidence" value="ECO:0007669"/>
    <property type="project" value="UniProtKB-KW"/>
</dbReference>
<evidence type="ECO:0000256" key="7">
    <source>
        <dbReference type="ARBA" id="ARBA00022989"/>
    </source>
</evidence>
<dbReference type="Gene3D" id="3.40.850.10">
    <property type="entry name" value="Kinesin motor domain"/>
    <property type="match status" value="1"/>
</dbReference>
<dbReference type="GeneID" id="36516592"/>
<reference evidence="16 17" key="1">
    <citation type="submission" date="2017-04" db="EMBL/GenBank/DDBJ databases">
        <title>Genome sequencing of [Candida] sorbophila.</title>
        <authorList>
            <person name="Ahn J.O."/>
        </authorList>
    </citation>
    <scope>NUCLEOTIDE SEQUENCE [LARGE SCALE GENOMIC DNA]</scope>
    <source>
        <strain evidence="16 17">DS02</strain>
    </source>
</reference>
<gene>
    <name evidence="16" type="ORF">B9G98_02844</name>
</gene>
<dbReference type="Proteomes" id="UP000238350">
    <property type="component" value="Unassembled WGS sequence"/>
</dbReference>
<dbReference type="Gene3D" id="1.20.120.720">
    <property type="entry name" value="Myosin VI head, motor domain, U50 subdomain"/>
    <property type="match status" value="1"/>
</dbReference>
<keyword evidence="3" id="KW-1003">Cell membrane</keyword>
<evidence type="ECO:0000256" key="4">
    <source>
        <dbReference type="ARBA" id="ARBA00022676"/>
    </source>
</evidence>
<dbReference type="GO" id="GO:0006031">
    <property type="term" value="P:chitin biosynthetic process"/>
    <property type="evidence" value="ECO:0007669"/>
    <property type="project" value="TreeGrafter"/>
</dbReference>
<dbReference type="OrthoDB" id="370884at2759"/>
<evidence type="ECO:0000256" key="3">
    <source>
        <dbReference type="ARBA" id="ARBA00022475"/>
    </source>
</evidence>
<dbReference type="InterPro" id="IPR004835">
    <property type="entry name" value="Chitin_synth"/>
</dbReference>
<evidence type="ECO:0000259" key="14">
    <source>
        <dbReference type="PROSITE" id="PS51456"/>
    </source>
</evidence>
<feature type="region of interest" description="Actin-binding" evidence="12">
    <location>
        <begin position="603"/>
        <end position="625"/>
    </location>
</feature>
<accession>A0A2T0FJQ3</accession>
<dbReference type="Gene3D" id="1.10.10.60">
    <property type="entry name" value="Homeodomain-like"/>
    <property type="match status" value="1"/>
</dbReference>
<keyword evidence="12" id="KW-0547">Nucleotide-binding</keyword>
<protein>
    <recommendedName>
        <fullName evidence="2">chitin synthase</fullName>
        <ecNumber evidence="2">2.4.1.16</ecNumber>
    </recommendedName>
</protein>
<dbReference type="GO" id="GO:0031505">
    <property type="term" value="P:fungal-type cell wall organization"/>
    <property type="evidence" value="ECO:0007669"/>
    <property type="project" value="TreeGrafter"/>
</dbReference>
<dbReference type="EMBL" id="NDIQ01000021">
    <property type="protein sequence ID" value="PRT55224.1"/>
    <property type="molecule type" value="Genomic_DNA"/>
</dbReference>
<keyword evidence="11" id="KW-0325">Glycoprotein</keyword>
<dbReference type="InterPro" id="IPR014876">
    <property type="entry name" value="DEK_C"/>
</dbReference>
<dbReference type="GO" id="GO:0004100">
    <property type="term" value="F:chitin synthase activity"/>
    <property type="evidence" value="ECO:0007669"/>
    <property type="project" value="UniProtKB-EC"/>
</dbReference>
<dbReference type="Pfam" id="PF08766">
    <property type="entry name" value="DEK_C"/>
    <property type="match status" value="1"/>
</dbReference>
<dbReference type="GO" id="GO:0003774">
    <property type="term" value="F:cytoskeletal motor activity"/>
    <property type="evidence" value="ECO:0007669"/>
    <property type="project" value="UniProtKB-UniRule"/>
</dbReference>
<dbReference type="SUPFAM" id="SSF52540">
    <property type="entry name" value="P-loop containing nucleoside triphosphate hydrolases"/>
    <property type="match status" value="1"/>
</dbReference>
<dbReference type="GO" id="GO:0003779">
    <property type="term" value="F:actin binding"/>
    <property type="evidence" value="ECO:0007669"/>
    <property type="project" value="UniProtKB-KW"/>
</dbReference>
<feature type="domain" description="Myosin motor" evidence="14">
    <location>
        <begin position="1"/>
        <end position="728"/>
    </location>
</feature>
<dbReference type="InterPro" id="IPR036961">
    <property type="entry name" value="Kinesin_motor_dom_sf"/>
</dbReference>
<dbReference type="PROSITE" id="PS51456">
    <property type="entry name" value="MYOSIN_MOTOR"/>
    <property type="match status" value="1"/>
</dbReference>
<feature type="transmembrane region" description="Helical" evidence="13">
    <location>
        <begin position="1102"/>
        <end position="1124"/>
    </location>
</feature>
<dbReference type="Gene3D" id="1.10.10.820">
    <property type="match status" value="1"/>
</dbReference>
<comment type="caution">
    <text evidence="16">The sequence shown here is derived from an EMBL/GenBank/DDBJ whole genome shotgun (WGS) entry which is preliminary data.</text>
</comment>
<keyword evidence="17" id="KW-1185">Reference proteome</keyword>
<evidence type="ECO:0000256" key="8">
    <source>
        <dbReference type="ARBA" id="ARBA00023123"/>
    </source>
</evidence>
<feature type="transmembrane region" description="Helical" evidence="13">
    <location>
        <begin position="1493"/>
        <end position="1516"/>
    </location>
</feature>
<keyword evidence="6 13" id="KW-0812">Transmembrane</keyword>
<dbReference type="InterPro" id="IPR027417">
    <property type="entry name" value="P-loop_NTPase"/>
</dbReference>
<feature type="transmembrane region" description="Helical" evidence="13">
    <location>
        <begin position="842"/>
        <end position="862"/>
    </location>
</feature>
<evidence type="ECO:0000313" key="16">
    <source>
        <dbReference type="EMBL" id="PRT55224.1"/>
    </source>
</evidence>
<dbReference type="Gene3D" id="1.20.58.530">
    <property type="match status" value="1"/>
</dbReference>
<dbReference type="SUPFAM" id="SSF53448">
    <property type="entry name" value="Nucleotide-diphospho-sugar transferases"/>
    <property type="match status" value="1"/>
</dbReference>
<keyword evidence="10 12" id="KW-0505">Motor protein</keyword>
<dbReference type="EC" id="2.4.1.16" evidence="2"/>
<dbReference type="InterPro" id="IPR036400">
    <property type="entry name" value="Cyt_B5-like_heme/steroid_sf"/>
</dbReference>
<dbReference type="STRING" id="45607.A0A2T0FJQ3"/>
<evidence type="ECO:0000259" key="15">
    <source>
        <dbReference type="PROSITE" id="PS51998"/>
    </source>
</evidence>
<keyword evidence="4" id="KW-0328">Glycosyltransferase</keyword>
<dbReference type="InterPro" id="IPR001609">
    <property type="entry name" value="Myosin_head_motor_dom-like"/>
</dbReference>
<feature type="transmembrane region" description="Helical" evidence="13">
    <location>
        <begin position="1528"/>
        <end position="1547"/>
    </location>
</feature>
<proteinExistence type="inferred from homology"/>
<dbReference type="GO" id="GO:0005524">
    <property type="term" value="F:ATP binding"/>
    <property type="evidence" value="ECO:0007669"/>
    <property type="project" value="UniProtKB-UniRule"/>
</dbReference>
<dbReference type="PRINTS" id="PR00193">
    <property type="entry name" value="MYOSINHEAVY"/>
</dbReference>
<keyword evidence="12" id="KW-0009">Actin-binding</keyword>
<dbReference type="PROSITE" id="PS51998">
    <property type="entry name" value="DEK_C"/>
    <property type="match status" value="1"/>
</dbReference>
<keyword evidence="5" id="KW-0808">Transferase</keyword>
<keyword evidence="12" id="KW-0067">ATP-binding</keyword>
<feature type="binding site" evidence="12">
    <location>
        <begin position="80"/>
        <end position="87"/>
    </location>
    <ligand>
        <name>ATP</name>
        <dbReference type="ChEBI" id="CHEBI:30616"/>
    </ligand>
</feature>